<gene>
    <name evidence="2" type="ORF">TCAL_14452</name>
</gene>
<dbReference type="AlphaFoldDB" id="A0A553PTW7"/>
<dbReference type="InterPro" id="IPR006578">
    <property type="entry name" value="MADF-dom"/>
</dbReference>
<dbReference type="Proteomes" id="UP000318571">
    <property type="component" value="Chromosome 12"/>
</dbReference>
<keyword evidence="3" id="KW-1185">Reference proteome</keyword>
<sequence>MFPDDEETTVQGCKKIWQGLRTQYRDRMRDFKGSLKSGMGADEVAPPKWSYFKQLAFLQGAMANVETISPLPNDPDPLKTAIANDPNHDQNDLATTLPALDEEDDNENSLEMPSNDVLIPETSSIQSNKCNHLISPPVHSSNITPPSTMRIGSPIAFQKMHVNPFSPPPNIGWHPKAQGKRKMMPVKPSDPRGNEVFQATMTLLGKEDDDEAKFTTYLASLLRKLSKDDGKSTQISILNIVFERVP</sequence>
<accession>A0A553PTW7</accession>
<comment type="caution">
    <text evidence="2">The sequence shown here is derived from an EMBL/GenBank/DDBJ whole genome shotgun (WGS) entry which is preliminary data.</text>
</comment>
<evidence type="ECO:0000259" key="1">
    <source>
        <dbReference type="Pfam" id="PF10545"/>
    </source>
</evidence>
<protein>
    <recommendedName>
        <fullName evidence="1">MADF domain-containing protein</fullName>
    </recommendedName>
</protein>
<organism evidence="2 3">
    <name type="scientific">Tigriopus californicus</name>
    <name type="common">Marine copepod</name>
    <dbReference type="NCBI Taxonomy" id="6832"/>
    <lineage>
        <taxon>Eukaryota</taxon>
        <taxon>Metazoa</taxon>
        <taxon>Ecdysozoa</taxon>
        <taxon>Arthropoda</taxon>
        <taxon>Crustacea</taxon>
        <taxon>Multicrustacea</taxon>
        <taxon>Hexanauplia</taxon>
        <taxon>Copepoda</taxon>
        <taxon>Harpacticoida</taxon>
        <taxon>Harpacticidae</taxon>
        <taxon>Tigriopus</taxon>
    </lineage>
</organism>
<name>A0A553PTW7_TIGCA</name>
<dbReference type="EMBL" id="VCGU01000001">
    <property type="protein sequence ID" value="TRY81128.1"/>
    <property type="molecule type" value="Genomic_DNA"/>
</dbReference>
<feature type="domain" description="MADF" evidence="1">
    <location>
        <begin position="7"/>
        <end position="58"/>
    </location>
</feature>
<proteinExistence type="predicted"/>
<reference evidence="2 3" key="1">
    <citation type="journal article" date="2018" name="Nat. Ecol. Evol.">
        <title>Genomic signatures of mitonuclear coevolution across populations of Tigriopus californicus.</title>
        <authorList>
            <person name="Barreto F.S."/>
            <person name="Watson E.T."/>
            <person name="Lima T.G."/>
            <person name="Willett C.S."/>
            <person name="Edmands S."/>
            <person name="Li W."/>
            <person name="Burton R.S."/>
        </authorList>
    </citation>
    <scope>NUCLEOTIDE SEQUENCE [LARGE SCALE GENOMIC DNA]</scope>
    <source>
        <strain evidence="2 3">San Diego</strain>
    </source>
</reference>
<evidence type="ECO:0000313" key="2">
    <source>
        <dbReference type="EMBL" id="TRY81128.1"/>
    </source>
</evidence>
<evidence type="ECO:0000313" key="3">
    <source>
        <dbReference type="Proteomes" id="UP000318571"/>
    </source>
</evidence>
<dbReference type="Pfam" id="PF10545">
    <property type="entry name" value="MADF_DNA_bdg"/>
    <property type="match status" value="1"/>
</dbReference>